<dbReference type="OrthoDB" id="6875at10239"/>
<keyword evidence="1" id="KW-0808">Transferase</keyword>
<dbReference type="RefSeq" id="YP_009008288.1">
    <property type="nucleotide sequence ID" value="NC_023587.1"/>
</dbReference>
<evidence type="ECO:0000313" key="1">
    <source>
        <dbReference type="EMBL" id="AHB80568.1"/>
    </source>
</evidence>
<dbReference type="GO" id="GO:0016740">
    <property type="term" value="F:transferase activity"/>
    <property type="evidence" value="ECO:0007669"/>
    <property type="project" value="UniProtKB-KW"/>
</dbReference>
<dbReference type="InterPro" id="IPR014729">
    <property type="entry name" value="Rossmann-like_a/b/a_fold"/>
</dbReference>
<dbReference type="Proteomes" id="UP000018808">
    <property type="component" value="Segment"/>
</dbReference>
<dbReference type="KEGG" id="vg:18504730"/>
<protein>
    <submittedName>
        <fullName evidence="1">Cytitidyltransferase</fullName>
    </submittedName>
</protein>
<reference evidence="1 2" key="1">
    <citation type="journal article" date="2014" name="Nature">
        <title>Viral tagging reveals discrete populations in Synechococcus viral genome sequence space.</title>
        <authorList>
            <person name="Deng L."/>
            <person name="Ignacio Espinoza J.C."/>
            <person name="Gregory A.C."/>
            <person name="Poulos B.T."/>
            <person name="Weitz J.S."/>
            <person name="Hugenholtz P."/>
            <person name="Sullivan M.B."/>
        </authorList>
    </citation>
    <scope>NUCLEOTIDE SEQUENCE [LARGE SCALE GENOMIC DNA]</scope>
</reference>
<proteinExistence type="predicted"/>
<dbReference type="Gene3D" id="3.40.50.620">
    <property type="entry name" value="HUPs"/>
    <property type="match status" value="1"/>
</dbReference>
<name>V5USD0_9CAUD</name>
<evidence type="ECO:0000313" key="2">
    <source>
        <dbReference type="Proteomes" id="UP000018808"/>
    </source>
</evidence>
<keyword evidence="2" id="KW-1185">Reference proteome</keyword>
<dbReference type="EMBL" id="KF156338">
    <property type="protein sequence ID" value="AHB80568.1"/>
    <property type="molecule type" value="Genomic_DNA"/>
</dbReference>
<dbReference type="SUPFAM" id="SSF52374">
    <property type="entry name" value="Nucleotidylyl transferase"/>
    <property type="match status" value="1"/>
</dbReference>
<accession>V5USD0</accession>
<gene>
    <name evidence="1" type="ORF">S-MbCM7_154</name>
</gene>
<organism evidence="1 2">
    <name type="scientific">Synechococcus phage ACG-2014h</name>
    <dbReference type="NCBI Taxonomy" id="1340810"/>
    <lineage>
        <taxon>Viruses</taxon>
        <taxon>Duplodnaviria</taxon>
        <taxon>Heunggongvirae</taxon>
        <taxon>Uroviricota</taxon>
        <taxon>Caudoviricetes</taxon>
        <taxon>Pantevenvirales</taxon>
        <taxon>Kyanoviridae</taxon>
        <taxon>Sedonavirus</taxon>
        <taxon>Sedonavirus tusconh</taxon>
    </lineage>
</organism>
<dbReference type="GeneID" id="18504730"/>
<sequence>MKSAVYCFGRFQPPTIGHAKVFDAVARAARTYNADAYMFASQSHKKTRFDNKSSNPLLYDVKMDYLKKMFPQYASNFVVDRKVVTFLHAATWLYMKDYTHLYMVAGSDRVDSYKEKLNQYNCQPDKSGETIFCFRNIEVISAGARDPDADGAEGMSGTKMRKAAQDLETTAFMSGIPTTLSIDQKLELMHDVRAGLVLPTGNK</sequence>